<dbReference type="AlphaFoldDB" id="A0A645ITY1"/>
<proteinExistence type="predicted"/>
<dbReference type="SUPFAM" id="SSF57783">
    <property type="entry name" value="Zinc beta-ribbon"/>
    <property type="match status" value="1"/>
</dbReference>
<protein>
    <submittedName>
        <fullName evidence="2">DNA topoisomerase 1</fullName>
        <ecNumber evidence="2">5.6.2.2</ecNumber>
    </submittedName>
</protein>
<organism evidence="2">
    <name type="scientific">bioreactor metagenome</name>
    <dbReference type="NCBI Taxonomy" id="1076179"/>
    <lineage>
        <taxon>unclassified sequences</taxon>
        <taxon>metagenomes</taxon>
        <taxon>ecological metagenomes</taxon>
    </lineage>
</organism>
<keyword evidence="2" id="KW-0413">Isomerase</keyword>
<dbReference type="GO" id="GO:0006265">
    <property type="term" value="P:DNA topological change"/>
    <property type="evidence" value="ECO:0007669"/>
    <property type="project" value="InterPro"/>
</dbReference>
<gene>
    <name evidence="2" type="primary">topA_52</name>
    <name evidence="2" type="ORF">SDC9_202539</name>
</gene>
<reference evidence="2" key="1">
    <citation type="submission" date="2019-08" db="EMBL/GenBank/DDBJ databases">
        <authorList>
            <person name="Kucharzyk K."/>
            <person name="Murdoch R.W."/>
            <person name="Higgins S."/>
            <person name="Loffler F."/>
        </authorList>
    </citation>
    <scope>NUCLEOTIDE SEQUENCE</scope>
</reference>
<dbReference type="GO" id="GO:0003677">
    <property type="term" value="F:DNA binding"/>
    <property type="evidence" value="ECO:0007669"/>
    <property type="project" value="InterPro"/>
</dbReference>
<feature type="domain" description="DNA topoisomerase type IA zn finger" evidence="1">
    <location>
        <begin position="41"/>
        <end position="78"/>
    </location>
</feature>
<dbReference type="GO" id="GO:0003918">
    <property type="term" value="F:DNA topoisomerase type II (double strand cut, ATP-hydrolyzing) activity"/>
    <property type="evidence" value="ECO:0007669"/>
    <property type="project" value="UniProtKB-EC"/>
</dbReference>
<dbReference type="Gene3D" id="3.30.65.10">
    <property type="entry name" value="Bacterial Topoisomerase I, domain 1"/>
    <property type="match status" value="2"/>
</dbReference>
<name>A0A645ITY1_9ZZZZ</name>
<dbReference type="Pfam" id="PF01396">
    <property type="entry name" value="Zn_ribbon_Top1"/>
    <property type="match status" value="3"/>
</dbReference>
<dbReference type="EMBL" id="VSSQ01123512">
    <property type="protein sequence ID" value="MPN54861.1"/>
    <property type="molecule type" value="Genomic_DNA"/>
</dbReference>
<dbReference type="GO" id="GO:0005694">
    <property type="term" value="C:chromosome"/>
    <property type="evidence" value="ECO:0007669"/>
    <property type="project" value="InterPro"/>
</dbReference>
<sequence length="116" mass="13197">MICDQCGRNMVIKYGPHGRFLACPGFPECRNTKPYLEKIGVPCPVCGKDVVIRKTKKGRKYYGCEDNPNCEFMSWQKPSTKKCPRCGSHMVEKGNKLLCSDEQCGYVENKEIIKNI</sequence>
<dbReference type="EC" id="5.6.2.2" evidence="2"/>
<dbReference type="InterPro" id="IPR013498">
    <property type="entry name" value="Topo_IA_Znf"/>
</dbReference>
<accession>A0A645ITY1</accession>
<evidence type="ECO:0000313" key="2">
    <source>
        <dbReference type="EMBL" id="MPN54861.1"/>
    </source>
</evidence>
<comment type="caution">
    <text evidence="2">The sequence shown here is derived from an EMBL/GenBank/DDBJ whole genome shotgun (WGS) entry which is preliminary data.</text>
</comment>
<evidence type="ECO:0000259" key="1">
    <source>
        <dbReference type="Pfam" id="PF01396"/>
    </source>
</evidence>
<feature type="domain" description="DNA topoisomerase type IA zn finger" evidence="1">
    <location>
        <begin position="81"/>
        <end position="94"/>
    </location>
</feature>
<feature type="domain" description="DNA topoisomerase type IA zn finger" evidence="1">
    <location>
        <begin position="2"/>
        <end position="35"/>
    </location>
</feature>